<evidence type="ECO:0000313" key="2">
    <source>
        <dbReference type="EMBL" id="KAK9928627.1"/>
    </source>
</evidence>
<name>A0AAW1WVN6_RUBAR</name>
<accession>A0AAW1WVN6</accession>
<gene>
    <name evidence="2" type="ORF">M0R45_025751</name>
</gene>
<dbReference type="Proteomes" id="UP001457282">
    <property type="component" value="Unassembled WGS sequence"/>
</dbReference>
<dbReference type="EMBL" id="JBEDUW010000005">
    <property type="protein sequence ID" value="KAK9928627.1"/>
    <property type="molecule type" value="Genomic_DNA"/>
</dbReference>
<dbReference type="AlphaFoldDB" id="A0AAW1WVN6"/>
<evidence type="ECO:0000313" key="3">
    <source>
        <dbReference type="Proteomes" id="UP001457282"/>
    </source>
</evidence>
<feature type="compositionally biased region" description="Basic residues" evidence="1">
    <location>
        <begin position="18"/>
        <end position="27"/>
    </location>
</feature>
<protein>
    <submittedName>
        <fullName evidence="2">Uncharacterized protein</fullName>
    </submittedName>
</protein>
<organism evidence="2 3">
    <name type="scientific">Rubus argutus</name>
    <name type="common">Southern blackberry</name>
    <dbReference type="NCBI Taxonomy" id="59490"/>
    <lineage>
        <taxon>Eukaryota</taxon>
        <taxon>Viridiplantae</taxon>
        <taxon>Streptophyta</taxon>
        <taxon>Embryophyta</taxon>
        <taxon>Tracheophyta</taxon>
        <taxon>Spermatophyta</taxon>
        <taxon>Magnoliopsida</taxon>
        <taxon>eudicotyledons</taxon>
        <taxon>Gunneridae</taxon>
        <taxon>Pentapetalae</taxon>
        <taxon>rosids</taxon>
        <taxon>fabids</taxon>
        <taxon>Rosales</taxon>
        <taxon>Rosaceae</taxon>
        <taxon>Rosoideae</taxon>
        <taxon>Rosoideae incertae sedis</taxon>
        <taxon>Rubus</taxon>
    </lineage>
</organism>
<evidence type="ECO:0000256" key="1">
    <source>
        <dbReference type="SAM" id="MobiDB-lite"/>
    </source>
</evidence>
<reference evidence="2 3" key="1">
    <citation type="journal article" date="2023" name="G3 (Bethesda)">
        <title>A chromosome-length genome assembly and annotation of blackberry (Rubus argutus, cv. 'Hillquist').</title>
        <authorList>
            <person name="Bruna T."/>
            <person name="Aryal R."/>
            <person name="Dudchenko O."/>
            <person name="Sargent D.J."/>
            <person name="Mead D."/>
            <person name="Buti M."/>
            <person name="Cavallini A."/>
            <person name="Hytonen T."/>
            <person name="Andres J."/>
            <person name="Pham M."/>
            <person name="Weisz D."/>
            <person name="Mascagni F."/>
            <person name="Usai G."/>
            <person name="Natali L."/>
            <person name="Bassil N."/>
            <person name="Fernandez G.E."/>
            <person name="Lomsadze A."/>
            <person name="Armour M."/>
            <person name="Olukolu B."/>
            <person name="Poorten T."/>
            <person name="Britton C."/>
            <person name="Davik J."/>
            <person name="Ashrafi H."/>
            <person name="Aiden E.L."/>
            <person name="Borodovsky M."/>
            <person name="Worthington M."/>
        </authorList>
    </citation>
    <scope>NUCLEOTIDE SEQUENCE [LARGE SCALE GENOMIC DNA]</scope>
    <source>
        <strain evidence="2">PI 553951</strain>
    </source>
</reference>
<keyword evidence="3" id="KW-1185">Reference proteome</keyword>
<sequence>MDLRDELADGSLEQKGGRDRRRRHKSGSKTPPHDLKTHDAAQILVDVHGSGCGLCDGEEDFPSGAGLWSFGEEADEVWFWRE</sequence>
<feature type="region of interest" description="Disordered" evidence="1">
    <location>
        <begin position="1"/>
        <end position="38"/>
    </location>
</feature>
<comment type="caution">
    <text evidence="2">The sequence shown here is derived from an EMBL/GenBank/DDBJ whole genome shotgun (WGS) entry which is preliminary data.</text>
</comment>
<proteinExistence type="predicted"/>